<protein>
    <recommendedName>
        <fullName evidence="8 9">Adenylosuccinate synthetase</fullName>
        <shortName evidence="8">AMPSase</shortName>
        <shortName evidence="8">AdSS</shortName>
        <ecNumber evidence="8 9">6.3.4.4</ecNumber>
    </recommendedName>
    <alternativeName>
        <fullName evidence="8">IMP--aspartate ligase</fullName>
    </alternativeName>
</protein>
<feature type="binding site" description="in other chain" evidence="8">
    <location>
        <position position="302"/>
    </location>
    <ligand>
        <name>IMP</name>
        <dbReference type="ChEBI" id="CHEBI:58053"/>
        <note>ligand shared between dimeric partners</note>
    </ligand>
</feature>
<dbReference type="EMBL" id="CADCWJ010000719">
    <property type="protein sequence ID" value="CAA9580282.1"/>
    <property type="molecule type" value="Genomic_DNA"/>
</dbReference>
<evidence type="ECO:0000256" key="6">
    <source>
        <dbReference type="ARBA" id="ARBA00022842"/>
    </source>
</evidence>
<evidence type="ECO:0000256" key="1">
    <source>
        <dbReference type="ARBA" id="ARBA00011738"/>
    </source>
</evidence>
<feature type="binding site" evidence="8">
    <location>
        <begin position="12"/>
        <end position="18"/>
    </location>
    <ligand>
        <name>GTP</name>
        <dbReference type="ChEBI" id="CHEBI:37565"/>
    </ligand>
</feature>
<feature type="binding site" evidence="8">
    <location>
        <position position="142"/>
    </location>
    <ligand>
        <name>IMP</name>
        <dbReference type="ChEBI" id="CHEBI:58053"/>
        <note>ligand shared between dimeric partners</note>
    </ligand>
</feature>
<feature type="binding site" evidence="8">
    <location>
        <begin position="330"/>
        <end position="332"/>
    </location>
    <ligand>
        <name>GTP</name>
        <dbReference type="ChEBI" id="CHEBI:37565"/>
    </ligand>
</feature>
<comment type="subcellular location">
    <subcellularLocation>
        <location evidence="8">Cytoplasm</location>
    </subcellularLocation>
</comment>
<dbReference type="InterPro" id="IPR018220">
    <property type="entry name" value="Adenylosuccin_syn_GTP-bd"/>
</dbReference>
<evidence type="ECO:0000256" key="7">
    <source>
        <dbReference type="ARBA" id="ARBA00023134"/>
    </source>
</evidence>
<comment type="cofactor">
    <cofactor evidence="8">
        <name>Mg(2+)</name>
        <dbReference type="ChEBI" id="CHEBI:18420"/>
    </cofactor>
    <text evidence="8">Binds 1 Mg(2+) ion per subunit.</text>
</comment>
<dbReference type="InterPro" id="IPR027417">
    <property type="entry name" value="P-loop_NTPase"/>
</dbReference>
<feature type="binding site" description="in other chain" evidence="8">
    <location>
        <begin position="38"/>
        <end position="41"/>
    </location>
    <ligand>
        <name>IMP</name>
        <dbReference type="ChEBI" id="CHEBI:58053"/>
        <note>ligand shared between dimeric partners</note>
    </ligand>
</feature>
<feature type="binding site" evidence="8">
    <location>
        <position position="40"/>
    </location>
    <ligand>
        <name>Mg(2+)</name>
        <dbReference type="ChEBI" id="CHEBI:18420"/>
    </ligand>
</feature>
<dbReference type="Gene3D" id="3.40.440.10">
    <property type="entry name" value="Adenylosuccinate Synthetase, subunit A, domain 1"/>
    <property type="match status" value="1"/>
</dbReference>
<dbReference type="PANTHER" id="PTHR11846">
    <property type="entry name" value="ADENYLOSUCCINATE SYNTHETASE"/>
    <property type="match status" value="1"/>
</dbReference>
<feature type="binding site" evidence="8">
    <location>
        <begin position="40"/>
        <end position="42"/>
    </location>
    <ligand>
        <name>GTP</name>
        <dbReference type="ChEBI" id="CHEBI:37565"/>
    </ligand>
</feature>
<dbReference type="GO" id="GO:0005737">
    <property type="term" value="C:cytoplasm"/>
    <property type="evidence" value="ECO:0007669"/>
    <property type="project" value="UniProtKB-SubCell"/>
</dbReference>
<keyword evidence="6 8" id="KW-0460">Magnesium</keyword>
<keyword evidence="4 8" id="KW-0547">Nucleotide-binding</keyword>
<reference evidence="10" key="1">
    <citation type="submission" date="2020-02" db="EMBL/GenBank/DDBJ databases">
        <authorList>
            <person name="Meier V. D."/>
        </authorList>
    </citation>
    <scope>NUCLEOTIDE SEQUENCE</scope>
    <source>
        <strain evidence="10">AVDCRST_MAG87</strain>
    </source>
</reference>
<evidence type="ECO:0000256" key="3">
    <source>
        <dbReference type="ARBA" id="ARBA00022723"/>
    </source>
</evidence>
<comment type="subunit">
    <text evidence="1 8">Homodimer.</text>
</comment>
<dbReference type="Pfam" id="PF00709">
    <property type="entry name" value="Adenylsucc_synt"/>
    <property type="match status" value="1"/>
</dbReference>
<dbReference type="SMART" id="SM00788">
    <property type="entry name" value="Adenylsucc_synt"/>
    <property type="match status" value="1"/>
</dbReference>
<dbReference type="Gene3D" id="1.10.300.10">
    <property type="entry name" value="Adenylosuccinate Synthetase, subunit A, domain 2"/>
    <property type="match status" value="1"/>
</dbReference>
<dbReference type="PROSITE" id="PS01266">
    <property type="entry name" value="ADENYLOSUCCIN_SYN_1"/>
    <property type="match status" value="1"/>
</dbReference>
<dbReference type="AlphaFoldDB" id="A0A6J4VKZ5"/>
<evidence type="ECO:0000256" key="4">
    <source>
        <dbReference type="ARBA" id="ARBA00022741"/>
    </source>
</evidence>
<keyword evidence="3 8" id="KW-0479">Metal-binding</keyword>
<dbReference type="HAMAP" id="MF_00011">
    <property type="entry name" value="Adenylosucc_synth"/>
    <property type="match status" value="1"/>
</dbReference>
<comment type="similarity">
    <text evidence="8 9">Belongs to the adenylosuccinate synthetase family.</text>
</comment>
<dbReference type="Gene3D" id="3.90.170.10">
    <property type="entry name" value="Adenylosuccinate Synthetase, subunit A, domain 3"/>
    <property type="match status" value="1"/>
</dbReference>
<dbReference type="InterPro" id="IPR042109">
    <property type="entry name" value="Adenylosuccinate_synth_dom1"/>
</dbReference>
<keyword evidence="7 8" id="KW-0342">GTP-binding</keyword>
<dbReference type="InterPro" id="IPR042111">
    <property type="entry name" value="Adenylosuccinate_synth_dom3"/>
</dbReference>
<accession>A0A6J4VKZ5</accession>
<dbReference type="GO" id="GO:0046040">
    <property type="term" value="P:IMP metabolic process"/>
    <property type="evidence" value="ECO:0007669"/>
    <property type="project" value="TreeGrafter"/>
</dbReference>
<evidence type="ECO:0000256" key="2">
    <source>
        <dbReference type="ARBA" id="ARBA00022598"/>
    </source>
</evidence>
<keyword evidence="5 8" id="KW-0658">Purine biosynthesis</keyword>
<dbReference type="CDD" id="cd03108">
    <property type="entry name" value="AdSS"/>
    <property type="match status" value="1"/>
</dbReference>
<keyword evidence="2 8" id="KW-0436">Ligase</keyword>
<feature type="active site" description="Proton donor" evidence="8">
    <location>
        <position position="41"/>
    </location>
</feature>
<evidence type="ECO:0000313" key="10">
    <source>
        <dbReference type="EMBL" id="CAA9580282.1"/>
    </source>
</evidence>
<dbReference type="FunFam" id="1.10.300.10:FF:000001">
    <property type="entry name" value="Adenylosuccinate synthetase"/>
    <property type="match status" value="1"/>
</dbReference>
<evidence type="ECO:0000256" key="8">
    <source>
        <dbReference type="HAMAP-Rule" id="MF_00011"/>
    </source>
</evidence>
<dbReference type="SUPFAM" id="SSF52540">
    <property type="entry name" value="P-loop containing nucleoside triphosphate hydrolases"/>
    <property type="match status" value="1"/>
</dbReference>
<evidence type="ECO:0000256" key="9">
    <source>
        <dbReference type="RuleBase" id="RU000520"/>
    </source>
</evidence>
<feature type="binding site" description="in other chain" evidence="8">
    <location>
        <position position="223"/>
    </location>
    <ligand>
        <name>IMP</name>
        <dbReference type="ChEBI" id="CHEBI:58053"/>
        <note>ligand shared between dimeric partners</note>
    </ligand>
</feature>
<comment type="catalytic activity">
    <reaction evidence="8 9">
        <text>IMP + L-aspartate + GTP = N(6)-(1,2-dicarboxyethyl)-AMP + GDP + phosphate + 2 H(+)</text>
        <dbReference type="Rhea" id="RHEA:15753"/>
        <dbReference type="ChEBI" id="CHEBI:15378"/>
        <dbReference type="ChEBI" id="CHEBI:29991"/>
        <dbReference type="ChEBI" id="CHEBI:37565"/>
        <dbReference type="ChEBI" id="CHEBI:43474"/>
        <dbReference type="ChEBI" id="CHEBI:57567"/>
        <dbReference type="ChEBI" id="CHEBI:58053"/>
        <dbReference type="ChEBI" id="CHEBI:58189"/>
        <dbReference type="EC" id="6.3.4.4"/>
    </reaction>
</comment>
<dbReference type="FunFam" id="3.90.170.10:FF:000001">
    <property type="entry name" value="Adenylosuccinate synthetase"/>
    <property type="match status" value="1"/>
</dbReference>
<name>A0A6J4VKZ5_9BACT</name>
<gene>
    <name evidence="8" type="primary">purA</name>
    <name evidence="10" type="ORF">AVDCRST_MAG87-3268</name>
</gene>
<comment type="pathway">
    <text evidence="8 9">Purine metabolism; AMP biosynthesis via de novo pathway; AMP from IMP: step 1/2.</text>
</comment>
<dbReference type="GO" id="GO:0004019">
    <property type="term" value="F:adenylosuccinate synthase activity"/>
    <property type="evidence" value="ECO:0007669"/>
    <property type="project" value="UniProtKB-UniRule"/>
</dbReference>
<organism evidence="10">
    <name type="scientific">uncultured Thermomicrobiales bacterium</name>
    <dbReference type="NCBI Taxonomy" id="1645740"/>
    <lineage>
        <taxon>Bacteria</taxon>
        <taxon>Pseudomonadati</taxon>
        <taxon>Thermomicrobiota</taxon>
        <taxon>Thermomicrobia</taxon>
        <taxon>Thermomicrobiales</taxon>
        <taxon>environmental samples</taxon>
    </lineage>
</organism>
<dbReference type="NCBIfam" id="NF002223">
    <property type="entry name" value="PRK01117.1"/>
    <property type="match status" value="1"/>
</dbReference>
<dbReference type="GO" id="GO:0005525">
    <property type="term" value="F:GTP binding"/>
    <property type="evidence" value="ECO:0007669"/>
    <property type="project" value="UniProtKB-UniRule"/>
</dbReference>
<feature type="binding site" evidence="8">
    <location>
        <position position="13"/>
    </location>
    <ligand>
        <name>Mg(2+)</name>
        <dbReference type="ChEBI" id="CHEBI:18420"/>
    </ligand>
</feature>
<keyword evidence="8" id="KW-0963">Cytoplasm</keyword>
<feature type="binding site" description="in other chain" evidence="8">
    <location>
        <position position="238"/>
    </location>
    <ligand>
        <name>IMP</name>
        <dbReference type="ChEBI" id="CHEBI:58053"/>
        <note>ligand shared between dimeric partners</note>
    </ligand>
</feature>
<sequence length="426" mass="45873">MPATIIMGGQWGDEGKGKLTDALAGTADLVVRANGGSNAGHTVQTDQGTFKLRLIPSGILNPDCRSVIGAGVVIDLATLVSELRELNARGVDTSRMVISDRAHLVLPYHQRLDRLEELRREGDEIGTTLNGNGPAYADKASRHGLRVCDLTRPDLLRRKLATELDSRNQLLVRLFNDPPIEFEPLYRDLLDWGEQIGPMIAPAEVLVQDALAAGANVIVECAQGAMLDIDYGTYPYVTSSSPTAAGACQGSGVAPSQVSRVLGVYKAYSTRVGGGPMPAELNDATGETIRRRGKEWGVNTGRPRRTGWFDAVAARQTSRLNGVSEVALTLVDVLDVFPRINVCTGYRAGQSILSHVPALLDTLDDASPIWEHLPGWEADTTAARAFADLPRAVHRYVEAIEARLGAPVRYIGVGPARDQLIDRTVS</sequence>
<dbReference type="PANTHER" id="PTHR11846:SF0">
    <property type="entry name" value="ADENYLOSUCCINATE SYNTHETASE"/>
    <property type="match status" value="1"/>
</dbReference>
<dbReference type="UniPathway" id="UPA00075">
    <property type="reaction ID" value="UER00335"/>
</dbReference>
<proteinExistence type="inferred from homology"/>
<dbReference type="InterPro" id="IPR042110">
    <property type="entry name" value="Adenylosuccinate_synth_dom2"/>
</dbReference>
<dbReference type="InterPro" id="IPR001114">
    <property type="entry name" value="Adenylosuccinate_synthetase"/>
</dbReference>
<dbReference type="EC" id="6.3.4.4" evidence="8 9"/>
<feature type="active site" description="Proton acceptor" evidence="8">
    <location>
        <position position="13"/>
    </location>
</feature>
<feature type="binding site" description="in other chain" evidence="8">
    <location>
        <position position="128"/>
    </location>
    <ligand>
        <name>IMP</name>
        <dbReference type="ChEBI" id="CHEBI:58053"/>
        <note>ligand shared between dimeric partners</note>
    </ligand>
</feature>
<feature type="binding site" evidence="8">
    <location>
        <begin position="298"/>
        <end position="304"/>
    </location>
    <ligand>
        <name>substrate</name>
    </ligand>
</feature>
<feature type="binding site" evidence="8">
    <location>
        <position position="304"/>
    </location>
    <ligand>
        <name>GTP</name>
        <dbReference type="ChEBI" id="CHEBI:37565"/>
    </ligand>
</feature>
<dbReference type="NCBIfam" id="TIGR00184">
    <property type="entry name" value="purA"/>
    <property type="match status" value="1"/>
</dbReference>
<feature type="binding site" description="in other chain" evidence="8">
    <location>
        <begin position="13"/>
        <end position="16"/>
    </location>
    <ligand>
        <name>IMP</name>
        <dbReference type="ChEBI" id="CHEBI:58053"/>
        <note>ligand shared between dimeric partners</note>
    </ligand>
</feature>
<dbReference type="GO" id="GO:0044208">
    <property type="term" value="P:'de novo' AMP biosynthetic process"/>
    <property type="evidence" value="ECO:0007669"/>
    <property type="project" value="UniProtKB-UniRule"/>
</dbReference>
<feature type="binding site" evidence="8">
    <location>
        <begin position="412"/>
        <end position="414"/>
    </location>
    <ligand>
        <name>GTP</name>
        <dbReference type="ChEBI" id="CHEBI:37565"/>
    </ligand>
</feature>
<evidence type="ECO:0000256" key="5">
    <source>
        <dbReference type="ARBA" id="ARBA00022755"/>
    </source>
</evidence>
<comment type="function">
    <text evidence="8">Plays an important role in the de novo pathway of purine nucleotide biosynthesis. Catalyzes the first committed step in the biosynthesis of AMP from IMP.</text>
</comment>
<dbReference type="GO" id="GO:0000287">
    <property type="term" value="F:magnesium ion binding"/>
    <property type="evidence" value="ECO:0007669"/>
    <property type="project" value="UniProtKB-UniRule"/>
</dbReference>